<evidence type="ECO:0000313" key="5">
    <source>
        <dbReference type="Proteomes" id="UP000622610"/>
    </source>
</evidence>
<keyword evidence="5" id="KW-1185">Reference proteome</keyword>
<organism evidence="4 5">
    <name type="scientific">Enterococcus alcedinis</name>
    <dbReference type="NCBI Taxonomy" id="1274384"/>
    <lineage>
        <taxon>Bacteria</taxon>
        <taxon>Bacillati</taxon>
        <taxon>Bacillota</taxon>
        <taxon>Bacilli</taxon>
        <taxon>Lactobacillales</taxon>
        <taxon>Enterococcaceae</taxon>
        <taxon>Enterococcus</taxon>
    </lineage>
</organism>
<dbReference type="RefSeq" id="WP_188367969.1">
    <property type="nucleotide sequence ID" value="NZ_BMDT01000008.1"/>
</dbReference>
<feature type="signal peptide" evidence="2">
    <location>
        <begin position="1"/>
        <end position="19"/>
    </location>
</feature>
<dbReference type="Pfam" id="PF00497">
    <property type="entry name" value="SBP_bac_3"/>
    <property type="match status" value="1"/>
</dbReference>
<dbReference type="GO" id="GO:0005524">
    <property type="term" value="F:ATP binding"/>
    <property type="evidence" value="ECO:0007669"/>
    <property type="project" value="UniProtKB-KW"/>
</dbReference>
<comment type="caution">
    <text evidence="4">The sequence shown here is derived from an EMBL/GenBank/DDBJ whole genome shotgun (WGS) entry which is preliminary data.</text>
</comment>
<keyword evidence="1 2" id="KW-0732">Signal</keyword>
<dbReference type="Proteomes" id="UP000622610">
    <property type="component" value="Unassembled WGS sequence"/>
</dbReference>
<reference evidence="4" key="2">
    <citation type="submission" date="2020-09" db="EMBL/GenBank/DDBJ databases">
        <authorList>
            <person name="Sun Q."/>
            <person name="Sedlacek I."/>
        </authorList>
    </citation>
    <scope>NUCLEOTIDE SEQUENCE</scope>
    <source>
        <strain evidence="4">CCM 8433</strain>
    </source>
</reference>
<feature type="domain" description="Solute-binding protein family 3/N-terminal" evidence="3">
    <location>
        <begin position="50"/>
        <end position="284"/>
    </location>
</feature>
<gene>
    <name evidence="4" type="primary">ABC-SBP</name>
    <name evidence="4" type="ORF">GCM10011482_17870</name>
</gene>
<dbReference type="PANTHER" id="PTHR35936:SF17">
    <property type="entry name" value="ARGININE-BINDING EXTRACELLULAR PROTEIN ARTP"/>
    <property type="match status" value="1"/>
</dbReference>
<evidence type="ECO:0000313" key="4">
    <source>
        <dbReference type="EMBL" id="GGI66133.1"/>
    </source>
</evidence>
<keyword evidence="4" id="KW-0067">ATP-binding</keyword>
<dbReference type="PANTHER" id="PTHR35936">
    <property type="entry name" value="MEMBRANE-BOUND LYTIC MUREIN TRANSGLYCOSYLASE F"/>
    <property type="match status" value="1"/>
</dbReference>
<dbReference type="SUPFAM" id="SSF53850">
    <property type="entry name" value="Periplasmic binding protein-like II"/>
    <property type="match status" value="1"/>
</dbReference>
<evidence type="ECO:0000256" key="2">
    <source>
        <dbReference type="SAM" id="SignalP"/>
    </source>
</evidence>
<dbReference type="EMBL" id="BMDT01000008">
    <property type="protein sequence ID" value="GGI66133.1"/>
    <property type="molecule type" value="Genomic_DNA"/>
</dbReference>
<evidence type="ECO:0000259" key="3">
    <source>
        <dbReference type="SMART" id="SM00062"/>
    </source>
</evidence>
<proteinExistence type="predicted"/>
<protein>
    <submittedName>
        <fullName evidence="4">Amino acid ABC transporter ATP-binding protein</fullName>
    </submittedName>
</protein>
<sequence length="294" mass="31448">MKNKFKLAVVGLLTMTVLAACGGGSTDDTTAGSKSDAGTDQLSKIKEAGKIVMATSPDFPPAEFYILKDGKKEIVGSDVALIQALADEIGVELEIKPTDFNGVLANIQTGSVDLGIAAFVGTDERGQVMEFSEGYQQEAADGFQGLLMTKENAAKYKSLDEVKEAKIKIGAQAGSVQYELATKVTDDSKIKQFGTMDAAILALNSGDVEAITVSSSHVLPMLATFPDLEILPQETFDLDPTKQYATNVIGFPKGRDNKALIEVANKVIKENLENGNLDKWRAEYTKLAVDAIEE</sequence>
<dbReference type="AlphaFoldDB" id="A0A917JFV6"/>
<evidence type="ECO:0000256" key="1">
    <source>
        <dbReference type="ARBA" id="ARBA00022729"/>
    </source>
</evidence>
<dbReference type="SMART" id="SM00062">
    <property type="entry name" value="PBPb"/>
    <property type="match status" value="1"/>
</dbReference>
<keyword evidence="4" id="KW-0547">Nucleotide-binding</keyword>
<reference evidence="4" key="1">
    <citation type="journal article" date="2014" name="Int. J. Syst. Evol. Microbiol.">
        <title>Complete genome sequence of Corynebacterium casei LMG S-19264T (=DSM 44701T), isolated from a smear-ripened cheese.</title>
        <authorList>
            <consortium name="US DOE Joint Genome Institute (JGI-PGF)"/>
            <person name="Walter F."/>
            <person name="Albersmeier A."/>
            <person name="Kalinowski J."/>
            <person name="Ruckert C."/>
        </authorList>
    </citation>
    <scope>NUCLEOTIDE SEQUENCE</scope>
    <source>
        <strain evidence="4">CCM 8433</strain>
    </source>
</reference>
<feature type="chain" id="PRO_5039314774" evidence="2">
    <location>
        <begin position="20"/>
        <end position="294"/>
    </location>
</feature>
<name>A0A917JFV6_9ENTE</name>
<dbReference type="PROSITE" id="PS51257">
    <property type="entry name" value="PROKAR_LIPOPROTEIN"/>
    <property type="match status" value="1"/>
</dbReference>
<dbReference type="InterPro" id="IPR001638">
    <property type="entry name" value="Solute-binding_3/MltF_N"/>
</dbReference>
<dbReference type="Gene3D" id="3.40.190.10">
    <property type="entry name" value="Periplasmic binding protein-like II"/>
    <property type="match status" value="2"/>
</dbReference>
<accession>A0A917JFV6</accession>